<dbReference type="PANTHER" id="PTHR34207">
    <property type="entry name" value="PROTEIN BIC1"/>
    <property type="match status" value="1"/>
</dbReference>
<reference evidence="3" key="1">
    <citation type="journal article" date="2013" name="Science">
        <title>The Amborella genome and the evolution of flowering plants.</title>
        <authorList>
            <consortium name="Amborella Genome Project"/>
        </authorList>
    </citation>
    <scope>NUCLEOTIDE SEQUENCE [LARGE SCALE GENOMIC DNA]</scope>
</reference>
<accession>W1NFD6</accession>
<gene>
    <name evidence="2" type="ORF">AMTR_s00139p00102470</name>
</gene>
<protein>
    <submittedName>
        <fullName evidence="2">Uncharacterized protein</fullName>
    </submittedName>
</protein>
<sequence>MSRTSLVRRRKPAHCRRSAPSVTTRKSTKPKWIMENVGKERDCRERLQEREFSDDAAEGGEERIEGRERLQKHRMMVAGKVWIPETWGQEELLKEWVDCGAIDRSLMPNGLVSARNALVEECRRAGSSSLEIDLTAS</sequence>
<keyword evidence="3" id="KW-1185">Reference proteome</keyword>
<name>W1NFD6_AMBTC</name>
<feature type="compositionally biased region" description="Basic residues" evidence="1">
    <location>
        <begin position="1"/>
        <end position="17"/>
    </location>
</feature>
<dbReference type="KEGG" id="atr:18421783"/>
<dbReference type="HOGENOM" id="CLU_128475_0_0_1"/>
<feature type="region of interest" description="Disordered" evidence="1">
    <location>
        <begin position="1"/>
        <end position="29"/>
    </location>
</feature>
<dbReference type="OrthoDB" id="672067at2759"/>
<dbReference type="InterPro" id="IPR040374">
    <property type="entry name" value="BIC"/>
</dbReference>
<dbReference type="CDD" id="cd22645">
    <property type="entry name" value="BIC1_CID"/>
    <property type="match status" value="1"/>
</dbReference>
<dbReference type="eggNOG" id="ENOG502S7HB">
    <property type="taxonomic scope" value="Eukaryota"/>
</dbReference>
<dbReference type="EMBL" id="KI397552">
    <property type="protein sequence ID" value="ERM93885.1"/>
    <property type="molecule type" value="Genomic_DNA"/>
</dbReference>
<dbReference type="PANTHER" id="PTHR34207:SF2">
    <property type="entry name" value="PROTEIN BIC1"/>
    <property type="match status" value="1"/>
</dbReference>
<dbReference type="Gramene" id="ERM93885">
    <property type="protein sequence ID" value="ERM93885"/>
    <property type="gene ID" value="AMTR_s00139p00102470"/>
</dbReference>
<dbReference type="GO" id="GO:0009785">
    <property type="term" value="P:blue light signaling pathway"/>
    <property type="evidence" value="ECO:0007669"/>
    <property type="project" value="InterPro"/>
</dbReference>
<evidence type="ECO:0000313" key="2">
    <source>
        <dbReference type="EMBL" id="ERM93885.1"/>
    </source>
</evidence>
<evidence type="ECO:0000313" key="3">
    <source>
        <dbReference type="Proteomes" id="UP000017836"/>
    </source>
</evidence>
<proteinExistence type="predicted"/>
<organism evidence="2 3">
    <name type="scientific">Amborella trichopoda</name>
    <dbReference type="NCBI Taxonomy" id="13333"/>
    <lineage>
        <taxon>Eukaryota</taxon>
        <taxon>Viridiplantae</taxon>
        <taxon>Streptophyta</taxon>
        <taxon>Embryophyta</taxon>
        <taxon>Tracheophyta</taxon>
        <taxon>Spermatophyta</taxon>
        <taxon>Magnoliopsida</taxon>
        <taxon>Amborellales</taxon>
        <taxon>Amborellaceae</taxon>
        <taxon>Amborella</taxon>
    </lineage>
</organism>
<dbReference type="Proteomes" id="UP000017836">
    <property type="component" value="Unassembled WGS sequence"/>
</dbReference>
<evidence type="ECO:0000256" key="1">
    <source>
        <dbReference type="SAM" id="MobiDB-lite"/>
    </source>
</evidence>
<dbReference type="AlphaFoldDB" id="W1NFD6"/>